<evidence type="ECO:0000313" key="1">
    <source>
        <dbReference type="EMBL" id="MBU3826950.1"/>
    </source>
</evidence>
<sequence length="256" mass="29643">MPEKDRELAVITPRMARDDSRCYDELQKRLVQLKPFQDSLLFDRTGAVEEQLSSRNMDVNELEIELWDLVREVFTNPNISESMRETATEIFDFSASFRQILRLSNPQNFDHLKDGSLLSFTFPDDMQNSMINALKSGTRSDVIMDGYHTRFWSCVAFIIQSLNIEICSLSLGLYPELVVLLKQISYNKQMELFAHYSIRLTLRCSEEVVANILNCSPNELGSFKELKYLQIISGARQNPNLIKDKFSKLKEMGLYQ</sequence>
<name>A0A9E2KP46_9GAMM</name>
<protein>
    <submittedName>
        <fullName evidence="1">Uncharacterized protein</fullName>
    </submittedName>
</protein>
<evidence type="ECO:0000313" key="2">
    <source>
        <dbReference type="Proteomes" id="UP000824150"/>
    </source>
</evidence>
<reference evidence="1" key="1">
    <citation type="journal article" date="2021" name="PeerJ">
        <title>Extensive microbial diversity within the chicken gut microbiome revealed by metagenomics and culture.</title>
        <authorList>
            <person name="Gilroy R."/>
            <person name="Ravi A."/>
            <person name="Getino M."/>
            <person name="Pursley I."/>
            <person name="Horton D.L."/>
            <person name="Alikhan N.F."/>
            <person name="Baker D."/>
            <person name="Gharbi K."/>
            <person name="Hall N."/>
            <person name="Watson M."/>
            <person name="Adriaenssens E.M."/>
            <person name="Foster-Nyarko E."/>
            <person name="Jarju S."/>
            <person name="Secka A."/>
            <person name="Antonio M."/>
            <person name="Oren A."/>
            <person name="Chaudhuri R.R."/>
            <person name="La Ragione R."/>
            <person name="Hildebrand F."/>
            <person name="Pallen M.J."/>
        </authorList>
    </citation>
    <scope>NUCLEOTIDE SEQUENCE</scope>
    <source>
        <strain evidence="1">687</strain>
    </source>
</reference>
<gene>
    <name evidence="1" type="ORF">IAA31_05620</name>
</gene>
<dbReference type="Proteomes" id="UP000824150">
    <property type="component" value="Unassembled WGS sequence"/>
</dbReference>
<dbReference type="AlphaFoldDB" id="A0A9E2KP46"/>
<reference evidence="1" key="2">
    <citation type="submission" date="2021-04" db="EMBL/GenBank/DDBJ databases">
        <authorList>
            <person name="Gilroy R."/>
        </authorList>
    </citation>
    <scope>NUCLEOTIDE SEQUENCE</scope>
    <source>
        <strain evidence="1">687</strain>
    </source>
</reference>
<organism evidence="1 2">
    <name type="scientific">Candidatus Anaerobiospirillum merdipullorum</name>
    <dbReference type="NCBI Taxonomy" id="2838450"/>
    <lineage>
        <taxon>Bacteria</taxon>
        <taxon>Pseudomonadati</taxon>
        <taxon>Pseudomonadota</taxon>
        <taxon>Gammaproteobacteria</taxon>
        <taxon>Aeromonadales</taxon>
        <taxon>Succinivibrionaceae</taxon>
        <taxon>Anaerobiospirillum</taxon>
    </lineage>
</organism>
<comment type="caution">
    <text evidence="1">The sequence shown here is derived from an EMBL/GenBank/DDBJ whole genome shotgun (WGS) entry which is preliminary data.</text>
</comment>
<accession>A0A9E2KP46</accession>
<proteinExistence type="predicted"/>
<dbReference type="EMBL" id="JAHLFG010000061">
    <property type="protein sequence ID" value="MBU3826950.1"/>
    <property type="molecule type" value="Genomic_DNA"/>
</dbReference>